<keyword evidence="2" id="KW-1133">Transmembrane helix</keyword>
<accession>A0A3N4RL40</accession>
<organism evidence="3 4">
    <name type="scientific">Kitasatospora cineracea</name>
    <dbReference type="NCBI Taxonomy" id="88074"/>
    <lineage>
        <taxon>Bacteria</taxon>
        <taxon>Bacillati</taxon>
        <taxon>Actinomycetota</taxon>
        <taxon>Actinomycetes</taxon>
        <taxon>Kitasatosporales</taxon>
        <taxon>Streptomycetaceae</taxon>
        <taxon>Kitasatospora</taxon>
    </lineage>
</organism>
<proteinExistence type="predicted"/>
<gene>
    <name evidence="3" type="ORF">EDD38_1766</name>
</gene>
<dbReference type="RefSeq" id="WP_123817796.1">
    <property type="nucleotide sequence ID" value="NZ_JBEYIY010000005.1"/>
</dbReference>
<dbReference type="Proteomes" id="UP000266906">
    <property type="component" value="Unassembled WGS sequence"/>
</dbReference>
<protein>
    <submittedName>
        <fullName evidence="3">Uncharacterized protein</fullName>
    </submittedName>
</protein>
<feature type="compositionally biased region" description="Low complexity" evidence="1">
    <location>
        <begin position="1"/>
        <end position="20"/>
    </location>
</feature>
<dbReference type="AlphaFoldDB" id="A0A3N4RL40"/>
<name>A0A3N4RL40_9ACTN</name>
<keyword evidence="2" id="KW-0472">Membrane</keyword>
<evidence type="ECO:0000313" key="3">
    <source>
        <dbReference type="EMBL" id="RPE33476.1"/>
    </source>
</evidence>
<feature type="region of interest" description="Disordered" evidence="1">
    <location>
        <begin position="1"/>
        <end position="52"/>
    </location>
</feature>
<feature type="transmembrane region" description="Helical" evidence="2">
    <location>
        <begin position="79"/>
        <end position="99"/>
    </location>
</feature>
<evidence type="ECO:0000256" key="1">
    <source>
        <dbReference type="SAM" id="MobiDB-lite"/>
    </source>
</evidence>
<dbReference type="EMBL" id="RKQG01000001">
    <property type="protein sequence ID" value="RPE33476.1"/>
    <property type="molecule type" value="Genomic_DNA"/>
</dbReference>
<feature type="compositionally biased region" description="Pro residues" evidence="1">
    <location>
        <begin position="21"/>
        <end position="39"/>
    </location>
</feature>
<reference evidence="3 4" key="1">
    <citation type="submission" date="2018-11" db="EMBL/GenBank/DDBJ databases">
        <title>Sequencing the genomes of 1000 actinobacteria strains.</title>
        <authorList>
            <person name="Klenk H.-P."/>
        </authorList>
    </citation>
    <scope>NUCLEOTIDE SEQUENCE [LARGE SCALE GENOMIC DNA]</scope>
    <source>
        <strain evidence="3 4">DSM 44781</strain>
    </source>
</reference>
<evidence type="ECO:0000256" key="2">
    <source>
        <dbReference type="SAM" id="Phobius"/>
    </source>
</evidence>
<sequence>MSTEPADAAEPGTAAAAEQAPAPPTSVPNPFAPPAPFVPASPSAAGNPFAPPVFGATGPDLVESGAEPARRRRRFGAGALFLTAVLAGPVIGAAVGYAIQSSRPPTPLPALTAPKPTYPAERVDAAALAAAGPPPLNIDGDLRRLLIDRPAGSTDRTDGDGDGWLSAADRAETFGDSEDMFVEMLGNGFRRAATVRWKSGDDTYRVMLVQYVPESVVKAITGMVPSGTSDMDVSKFPGNDESVLLVAKQPYTYARSTETYYYGEAIARKGTVLMTVQVYAKNPVDRAQLEDIAKRQWERLA</sequence>
<comment type="caution">
    <text evidence="3">The sequence shown here is derived from an EMBL/GenBank/DDBJ whole genome shotgun (WGS) entry which is preliminary data.</text>
</comment>
<keyword evidence="2" id="KW-0812">Transmembrane</keyword>
<keyword evidence="4" id="KW-1185">Reference proteome</keyword>
<evidence type="ECO:0000313" key="4">
    <source>
        <dbReference type="Proteomes" id="UP000266906"/>
    </source>
</evidence>